<feature type="chain" id="PRO_5045785689" evidence="1">
    <location>
        <begin position="23"/>
        <end position="219"/>
    </location>
</feature>
<dbReference type="GeneID" id="55563852"/>
<keyword evidence="3" id="KW-1185">Reference proteome</keyword>
<accession>A0ABM8LTI4</accession>
<sequence length="219" mass="23854">MSRFFPTLLASFCLLAASSASATGSSPASASEALRLFARCDASLFNALKENPNLLGTVVEVKKRGQAATIVVENPLAEKGRDQVFSRPLDIDGVRLLAWHDEVSYDVEFGAFLYWGFKAEGSIKTVAEKINAFLPASRKLVDEGNTWARSEIRKVGDPLDSWRPSGTGTLTPKGSVERALMLEVDAAGQVYIYCTLQGSITPPLLQILRPDLTNDEYPQ</sequence>
<protein>
    <submittedName>
        <fullName evidence="2">Uncharacterized protein</fullName>
    </submittedName>
</protein>
<comment type="caution">
    <text evidence="2">The sequence shown here is derived from an EMBL/GenBank/DDBJ whole genome shotgun (WGS) entry which is preliminary data.</text>
</comment>
<dbReference type="EMBL" id="CADILJ010000012">
    <property type="protein sequence ID" value="CAB3945880.1"/>
    <property type="molecule type" value="Genomic_DNA"/>
</dbReference>
<dbReference type="RefSeq" id="WP_144419180.1">
    <property type="nucleotide sequence ID" value="NZ_CADIKY010000003.1"/>
</dbReference>
<name>A0ABM8LTI4_9BURK</name>
<evidence type="ECO:0000256" key="1">
    <source>
        <dbReference type="SAM" id="SignalP"/>
    </source>
</evidence>
<feature type="signal peptide" evidence="1">
    <location>
        <begin position="1"/>
        <end position="22"/>
    </location>
</feature>
<proteinExistence type="predicted"/>
<organism evidence="2 3">
    <name type="scientific">Achromobacter ruhlandii</name>
    <dbReference type="NCBI Taxonomy" id="72557"/>
    <lineage>
        <taxon>Bacteria</taxon>
        <taxon>Pseudomonadati</taxon>
        <taxon>Pseudomonadota</taxon>
        <taxon>Betaproteobacteria</taxon>
        <taxon>Burkholderiales</taxon>
        <taxon>Alcaligenaceae</taxon>
        <taxon>Achromobacter</taxon>
    </lineage>
</organism>
<evidence type="ECO:0000313" key="3">
    <source>
        <dbReference type="Proteomes" id="UP000494161"/>
    </source>
</evidence>
<reference evidence="2 3" key="1">
    <citation type="submission" date="2020-04" db="EMBL/GenBank/DDBJ databases">
        <authorList>
            <person name="De Canck E."/>
        </authorList>
    </citation>
    <scope>NUCLEOTIDE SEQUENCE [LARGE SCALE GENOMIC DNA]</scope>
    <source>
        <strain evidence="2 3">LMG 7053</strain>
    </source>
</reference>
<gene>
    <name evidence="2" type="ORF">LMG7053_02012</name>
</gene>
<dbReference type="Proteomes" id="UP000494161">
    <property type="component" value="Unassembled WGS sequence"/>
</dbReference>
<evidence type="ECO:0000313" key="2">
    <source>
        <dbReference type="EMBL" id="CAB3945880.1"/>
    </source>
</evidence>
<keyword evidence="1" id="KW-0732">Signal</keyword>